<dbReference type="Pfam" id="PF14024">
    <property type="entry name" value="DUF4240"/>
    <property type="match status" value="1"/>
</dbReference>
<protein>
    <submittedName>
        <fullName evidence="3">DUF4240 domain-containing protein</fullName>
    </submittedName>
</protein>
<dbReference type="Proteomes" id="UP001165378">
    <property type="component" value="Unassembled WGS sequence"/>
</dbReference>
<dbReference type="EMBL" id="JAKFHA010000016">
    <property type="protein sequence ID" value="MCF2530377.1"/>
    <property type="molecule type" value="Genomic_DNA"/>
</dbReference>
<sequence>MVEWDEFWDLVDLLGGRADDDACERLTEVLATRSKSTIIGFADRLAEALYRLDRADLAALPYIDVTDRQGVPVPMSSDGFLYARCGVVAAGREAYAHVLADSSAFCPYTAAEFDGEALLYVAEDAWEDLTGRPWEHEEPFDYETGSNPDGWPGLPPR</sequence>
<reference evidence="3" key="1">
    <citation type="submission" date="2022-01" db="EMBL/GenBank/DDBJ databases">
        <title>Genome-Based Taxonomic Classification of the Phylum Actinobacteria.</title>
        <authorList>
            <person name="Gao Y."/>
        </authorList>
    </citation>
    <scope>NUCLEOTIDE SEQUENCE</scope>
    <source>
        <strain evidence="3">KLBMP 8922</strain>
    </source>
</reference>
<feature type="region of interest" description="Disordered" evidence="1">
    <location>
        <begin position="136"/>
        <end position="157"/>
    </location>
</feature>
<comment type="caution">
    <text evidence="3">The sequence shown here is derived from an EMBL/GenBank/DDBJ whole genome shotgun (WGS) entry which is preliminary data.</text>
</comment>
<evidence type="ECO:0000256" key="1">
    <source>
        <dbReference type="SAM" id="MobiDB-lite"/>
    </source>
</evidence>
<name>A0AA41Q366_9ACTN</name>
<dbReference type="InterPro" id="IPR025334">
    <property type="entry name" value="DUF4240"/>
</dbReference>
<evidence type="ECO:0000313" key="3">
    <source>
        <dbReference type="EMBL" id="MCF2530377.1"/>
    </source>
</evidence>
<proteinExistence type="predicted"/>
<dbReference type="AlphaFoldDB" id="A0AA41Q366"/>
<feature type="domain" description="DUF4240" evidence="2">
    <location>
        <begin position="5"/>
        <end position="127"/>
    </location>
</feature>
<evidence type="ECO:0000313" key="4">
    <source>
        <dbReference type="Proteomes" id="UP001165378"/>
    </source>
</evidence>
<keyword evidence="4" id="KW-1185">Reference proteome</keyword>
<dbReference type="RefSeq" id="WP_235055046.1">
    <property type="nucleotide sequence ID" value="NZ_JAKFHA010000016.1"/>
</dbReference>
<gene>
    <name evidence="3" type="ORF">LZ495_24590</name>
</gene>
<accession>A0AA41Q366</accession>
<organism evidence="3 4">
    <name type="scientific">Yinghuangia soli</name>
    <dbReference type="NCBI Taxonomy" id="2908204"/>
    <lineage>
        <taxon>Bacteria</taxon>
        <taxon>Bacillati</taxon>
        <taxon>Actinomycetota</taxon>
        <taxon>Actinomycetes</taxon>
        <taxon>Kitasatosporales</taxon>
        <taxon>Streptomycetaceae</taxon>
        <taxon>Yinghuangia</taxon>
    </lineage>
</organism>
<evidence type="ECO:0000259" key="2">
    <source>
        <dbReference type="Pfam" id="PF14024"/>
    </source>
</evidence>